<evidence type="ECO:0000256" key="1">
    <source>
        <dbReference type="ARBA" id="ARBA00004123"/>
    </source>
</evidence>
<reference evidence="6 7" key="1">
    <citation type="journal article" date="2023" name="BMC Biotechnol.">
        <title>Vitis rotundifolia cv Carlos genome sequencing.</title>
        <authorList>
            <person name="Huff M."/>
            <person name="Hulse-Kemp A."/>
            <person name="Scheffler B."/>
            <person name="Youngblood R."/>
            <person name="Simpson S."/>
            <person name="Babiker E."/>
            <person name="Staton M."/>
        </authorList>
    </citation>
    <scope>NUCLEOTIDE SEQUENCE [LARGE SCALE GENOMIC DNA]</scope>
    <source>
        <tissue evidence="6">Leaf</tissue>
    </source>
</reference>
<dbReference type="PANTHER" id="PTHR15660">
    <property type="entry name" value="BRISC AND BRCA1-A COMPLEX MEMBER 1"/>
    <property type="match status" value="1"/>
</dbReference>
<keyword evidence="5" id="KW-0539">Nucleus</keyword>
<gene>
    <name evidence="6" type="ORF">PVL29_001123</name>
</gene>
<evidence type="ECO:0000313" key="7">
    <source>
        <dbReference type="Proteomes" id="UP001168098"/>
    </source>
</evidence>
<dbReference type="InterPro" id="IPR026126">
    <property type="entry name" value="BABAM1"/>
</dbReference>
<dbReference type="Proteomes" id="UP001168098">
    <property type="component" value="Unassembled WGS sequence"/>
</dbReference>
<dbReference type="PANTHER" id="PTHR15660:SF1">
    <property type="entry name" value="BRISC AND BRCA1-A COMPLEX MEMBER 1"/>
    <property type="match status" value="1"/>
</dbReference>
<accession>A0AA39AKT3</accession>
<dbReference type="GO" id="GO:0006281">
    <property type="term" value="P:DNA repair"/>
    <property type="evidence" value="ECO:0007669"/>
    <property type="project" value="UniProtKB-KW"/>
</dbReference>
<dbReference type="GO" id="GO:0045739">
    <property type="term" value="P:positive regulation of DNA repair"/>
    <property type="evidence" value="ECO:0007669"/>
    <property type="project" value="InterPro"/>
</dbReference>
<evidence type="ECO:0000256" key="4">
    <source>
        <dbReference type="ARBA" id="ARBA00023204"/>
    </source>
</evidence>
<keyword evidence="4" id="KW-0234">DNA repair</keyword>
<organism evidence="6 7">
    <name type="scientific">Vitis rotundifolia</name>
    <name type="common">Muscadine grape</name>
    <dbReference type="NCBI Taxonomy" id="103349"/>
    <lineage>
        <taxon>Eukaryota</taxon>
        <taxon>Viridiplantae</taxon>
        <taxon>Streptophyta</taxon>
        <taxon>Embryophyta</taxon>
        <taxon>Tracheophyta</taxon>
        <taxon>Spermatophyta</taxon>
        <taxon>Magnoliopsida</taxon>
        <taxon>eudicotyledons</taxon>
        <taxon>Gunneridae</taxon>
        <taxon>Pentapetalae</taxon>
        <taxon>rosids</taxon>
        <taxon>Vitales</taxon>
        <taxon>Vitaceae</taxon>
        <taxon>Viteae</taxon>
        <taxon>Vitis</taxon>
    </lineage>
</organism>
<sequence length="166" mass="19133">MKWLKVKVEGMEAQSSSPFIYALNHSQLFNEGILPCIDINVESMMKMKATRSKERLIARMYLLQQTIISFIHARLAVHFDHHFFFAALVKITSWLEKKIRQTKLPVSCSLCPFHAHTCFIPTSSYPYSYPCKQSSMHMANHTTLYFSLSSCPSPYSHLIPPIHIPI</sequence>
<dbReference type="AlphaFoldDB" id="A0AA39AKT3"/>
<keyword evidence="2" id="KW-0963">Cytoplasm</keyword>
<evidence type="ECO:0000256" key="5">
    <source>
        <dbReference type="ARBA" id="ARBA00023242"/>
    </source>
</evidence>
<comment type="subcellular location">
    <subcellularLocation>
        <location evidence="1">Nucleus</location>
    </subcellularLocation>
</comment>
<keyword evidence="7" id="KW-1185">Reference proteome</keyword>
<comment type="caution">
    <text evidence="6">The sequence shown here is derived from an EMBL/GenBank/DDBJ whole genome shotgun (WGS) entry which is preliminary data.</text>
</comment>
<protein>
    <submittedName>
        <fullName evidence="6">Uncharacterized protein</fullName>
    </submittedName>
</protein>
<dbReference type="EMBL" id="JARBHA010000001">
    <property type="protein sequence ID" value="KAJ9709491.1"/>
    <property type="molecule type" value="Genomic_DNA"/>
</dbReference>
<proteinExistence type="predicted"/>
<evidence type="ECO:0000256" key="3">
    <source>
        <dbReference type="ARBA" id="ARBA00022763"/>
    </source>
</evidence>
<name>A0AA39AKT3_VITRO</name>
<dbReference type="GO" id="GO:0070552">
    <property type="term" value="C:BRISC complex"/>
    <property type="evidence" value="ECO:0007669"/>
    <property type="project" value="InterPro"/>
</dbReference>
<evidence type="ECO:0000256" key="2">
    <source>
        <dbReference type="ARBA" id="ARBA00022490"/>
    </source>
</evidence>
<evidence type="ECO:0000313" key="6">
    <source>
        <dbReference type="EMBL" id="KAJ9709491.1"/>
    </source>
</evidence>
<keyword evidence="3" id="KW-0227">DNA damage</keyword>